<dbReference type="Proteomes" id="UP000604083">
    <property type="component" value="Unassembled WGS sequence"/>
</dbReference>
<evidence type="ECO:0000313" key="3">
    <source>
        <dbReference type="Proteomes" id="UP000604083"/>
    </source>
</evidence>
<protein>
    <submittedName>
        <fullName evidence="2">Uncharacterized protein</fullName>
    </submittedName>
</protein>
<gene>
    <name evidence="2" type="ORF">JIN78_00010</name>
</gene>
<dbReference type="AlphaFoldDB" id="A0A934RQJ0"/>
<keyword evidence="1" id="KW-0812">Transmembrane</keyword>
<dbReference type="EMBL" id="JAENIO010000001">
    <property type="protein sequence ID" value="MBK1832425.1"/>
    <property type="molecule type" value="Genomic_DNA"/>
</dbReference>
<proteinExistence type="predicted"/>
<feature type="transmembrane region" description="Helical" evidence="1">
    <location>
        <begin position="91"/>
        <end position="113"/>
    </location>
</feature>
<accession>A0A934RQJ0</accession>
<dbReference type="RefSeq" id="WP_200389862.1">
    <property type="nucleotide sequence ID" value="NZ_JAENIO010000001.1"/>
</dbReference>
<sequence length="147" mass="16277">MSYYVTSTYALEGGPTPENCIWGFSVDPSRSRPGNRLQSPQPRWKNRATITKTASGIPLWPSRDPIGENFETGEYNVYSFVSNRSVNEVDILGEALCGGVCITVAVVVGRVVIKKVIKTSAKKAAQKAARKRAEQELRKRAKKYLNV</sequence>
<keyword evidence="3" id="KW-1185">Reference proteome</keyword>
<comment type="caution">
    <text evidence="2">The sequence shown here is derived from an EMBL/GenBank/DDBJ whole genome shotgun (WGS) entry which is preliminary data.</text>
</comment>
<evidence type="ECO:0000256" key="1">
    <source>
        <dbReference type="SAM" id="Phobius"/>
    </source>
</evidence>
<organism evidence="2 3">
    <name type="scientific">Roseibacillus ishigakijimensis</name>
    <dbReference type="NCBI Taxonomy" id="454146"/>
    <lineage>
        <taxon>Bacteria</taxon>
        <taxon>Pseudomonadati</taxon>
        <taxon>Verrucomicrobiota</taxon>
        <taxon>Verrucomicrobiia</taxon>
        <taxon>Verrucomicrobiales</taxon>
        <taxon>Verrucomicrobiaceae</taxon>
        <taxon>Roseibacillus</taxon>
    </lineage>
</organism>
<evidence type="ECO:0000313" key="2">
    <source>
        <dbReference type="EMBL" id="MBK1832425.1"/>
    </source>
</evidence>
<name>A0A934RQJ0_9BACT</name>
<reference evidence="2" key="1">
    <citation type="submission" date="2021-01" db="EMBL/GenBank/DDBJ databases">
        <title>Modified the classification status of verrucomicrobia.</title>
        <authorList>
            <person name="Feng X."/>
        </authorList>
    </citation>
    <scope>NUCLEOTIDE SEQUENCE</scope>
    <source>
        <strain evidence="2">KCTC 12986</strain>
    </source>
</reference>
<keyword evidence="1" id="KW-1133">Transmembrane helix</keyword>
<keyword evidence="1" id="KW-0472">Membrane</keyword>